<accession>A0ABU6MGR5</accession>
<comment type="caution">
    <text evidence="2">The sequence shown here is derived from an EMBL/GenBank/DDBJ whole genome shotgun (WGS) entry which is preliminary data.</text>
</comment>
<dbReference type="PANTHER" id="PTHR10587:SF137">
    <property type="entry name" value="4-DEOXY-4-FORMAMIDO-L-ARABINOSE-PHOSPHOUNDECAPRENOL DEFORMYLASE ARND-RELATED"/>
    <property type="match status" value="1"/>
</dbReference>
<evidence type="ECO:0000259" key="1">
    <source>
        <dbReference type="PROSITE" id="PS51677"/>
    </source>
</evidence>
<proteinExistence type="predicted"/>
<protein>
    <submittedName>
        <fullName evidence="2">Polysaccharide deacetylase family protein</fullName>
    </submittedName>
</protein>
<dbReference type="EMBL" id="JARMAB010000017">
    <property type="protein sequence ID" value="MED1203866.1"/>
    <property type="molecule type" value="Genomic_DNA"/>
</dbReference>
<sequence>MLMLLLILIFILILILGYTVLPYLLTSLFGYGVFRKGSQSSYIALTFDDGPDRHYTPQLLDLLKKHQVKATFFVVGKKAANHPDLIWRMHQEGHLIGLHNYVHRSNWTMSPWRIKRDLDRSADIVEKITGCRPIYYRPPWGLLAVFDFFLLKRYNIILWSLMTGDWRSKGGSAKIKNGILNHVKNGDVILLHDSGETWGANLDAPSYTIEALKDVLAELPKRGFSYQRIDEMMNGTTEHMLHKKRG</sequence>
<dbReference type="Gene3D" id="3.20.20.370">
    <property type="entry name" value="Glycoside hydrolase/deacetylase"/>
    <property type="match status" value="1"/>
</dbReference>
<dbReference type="Pfam" id="PF01522">
    <property type="entry name" value="Polysacc_deac_1"/>
    <property type="match status" value="1"/>
</dbReference>
<name>A0ABU6MGR5_9BACI</name>
<organism evidence="2 3">
    <name type="scientific">Heyndrickxia acidicola</name>
    <dbReference type="NCBI Taxonomy" id="209389"/>
    <lineage>
        <taxon>Bacteria</taxon>
        <taxon>Bacillati</taxon>
        <taxon>Bacillota</taxon>
        <taxon>Bacilli</taxon>
        <taxon>Bacillales</taxon>
        <taxon>Bacillaceae</taxon>
        <taxon>Heyndrickxia</taxon>
    </lineage>
</organism>
<dbReference type="SUPFAM" id="SSF88713">
    <property type="entry name" value="Glycoside hydrolase/deacetylase"/>
    <property type="match status" value="1"/>
</dbReference>
<evidence type="ECO:0000313" key="2">
    <source>
        <dbReference type="EMBL" id="MED1203866.1"/>
    </source>
</evidence>
<gene>
    <name evidence="2" type="ORF">P4T90_12400</name>
</gene>
<dbReference type="InterPro" id="IPR011330">
    <property type="entry name" value="Glyco_hydro/deAcase_b/a-brl"/>
</dbReference>
<dbReference type="PROSITE" id="PS51677">
    <property type="entry name" value="NODB"/>
    <property type="match status" value="1"/>
</dbReference>
<dbReference type="CDD" id="cd10959">
    <property type="entry name" value="CE4_NodB_like_3"/>
    <property type="match status" value="1"/>
</dbReference>
<dbReference type="Proteomes" id="UP001341444">
    <property type="component" value="Unassembled WGS sequence"/>
</dbReference>
<keyword evidence="3" id="KW-1185">Reference proteome</keyword>
<reference evidence="2 3" key="1">
    <citation type="submission" date="2023-03" db="EMBL/GenBank/DDBJ databases">
        <title>Bacillus Genome Sequencing.</title>
        <authorList>
            <person name="Dunlap C."/>
        </authorList>
    </citation>
    <scope>NUCLEOTIDE SEQUENCE [LARGE SCALE GENOMIC DNA]</scope>
    <source>
        <strain evidence="2 3">B-23453</strain>
    </source>
</reference>
<dbReference type="InterPro" id="IPR002509">
    <property type="entry name" value="NODB_dom"/>
</dbReference>
<feature type="domain" description="NodB homology" evidence="1">
    <location>
        <begin position="41"/>
        <end position="227"/>
    </location>
</feature>
<dbReference type="InterPro" id="IPR050248">
    <property type="entry name" value="Polysacc_deacetylase_ArnD"/>
</dbReference>
<dbReference type="PANTHER" id="PTHR10587">
    <property type="entry name" value="GLYCOSYL TRANSFERASE-RELATED"/>
    <property type="match status" value="1"/>
</dbReference>
<evidence type="ECO:0000313" key="3">
    <source>
        <dbReference type="Proteomes" id="UP001341444"/>
    </source>
</evidence>